<dbReference type="Proteomes" id="UP000184420">
    <property type="component" value="Unassembled WGS sequence"/>
</dbReference>
<gene>
    <name evidence="3" type="ORF">SAMN05444266_10439</name>
</gene>
<dbReference type="AlphaFoldDB" id="A0A1M7BSA3"/>
<feature type="transmembrane region" description="Helical" evidence="1">
    <location>
        <begin position="6"/>
        <end position="25"/>
    </location>
</feature>
<protein>
    <submittedName>
        <fullName evidence="3">N-terminal double-transmembrane domain-containing protein</fullName>
    </submittedName>
</protein>
<dbReference type="NCBIfam" id="TIGR02226">
    <property type="entry name" value="two_anch"/>
    <property type="match status" value="1"/>
</dbReference>
<reference evidence="3 4" key="1">
    <citation type="submission" date="2016-11" db="EMBL/GenBank/DDBJ databases">
        <authorList>
            <person name="Jaros S."/>
            <person name="Januszkiewicz K."/>
            <person name="Wedrychowicz H."/>
        </authorList>
    </citation>
    <scope>NUCLEOTIDE SEQUENCE [LARGE SCALE GENOMIC DNA]</scope>
    <source>
        <strain evidence="3 4">DSM 27406</strain>
    </source>
</reference>
<evidence type="ECO:0000259" key="2">
    <source>
        <dbReference type="Pfam" id="PF07584"/>
    </source>
</evidence>
<accession>A0A1M7BSA3</accession>
<feature type="domain" description="Aerotolerance regulator N-terminal" evidence="2">
    <location>
        <begin position="1"/>
        <end position="77"/>
    </location>
</feature>
<dbReference type="PANTHER" id="PTHR37464:SF1">
    <property type="entry name" value="BLL2463 PROTEIN"/>
    <property type="match status" value="1"/>
</dbReference>
<feature type="transmembrane region" description="Helical" evidence="1">
    <location>
        <begin position="57"/>
        <end position="79"/>
    </location>
</feature>
<dbReference type="OrthoDB" id="890881at2"/>
<evidence type="ECO:0000256" key="1">
    <source>
        <dbReference type="SAM" id="Phobius"/>
    </source>
</evidence>
<evidence type="ECO:0000313" key="3">
    <source>
        <dbReference type="EMBL" id="SHL57892.1"/>
    </source>
</evidence>
<dbReference type="RefSeq" id="WP_143159900.1">
    <property type="nucleotide sequence ID" value="NZ_FRBL01000004.1"/>
</dbReference>
<dbReference type="Pfam" id="PF07584">
    <property type="entry name" value="BatA"/>
    <property type="match status" value="1"/>
</dbReference>
<organism evidence="3 4">
    <name type="scientific">Chitinophaga jiangningensis</name>
    <dbReference type="NCBI Taxonomy" id="1419482"/>
    <lineage>
        <taxon>Bacteria</taxon>
        <taxon>Pseudomonadati</taxon>
        <taxon>Bacteroidota</taxon>
        <taxon>Chitinophagia</taxon>
        <taxon>Chitinophagales</taxon>
        <taxon>Chitinophagaceae</taxon>
        <taxon>Chitinophaga</taxon>
    </lineage>
</organism>
<dbReference type="EMBL" id="FRBL01000004">
    <property type="protein sequence ID" value="SHL57892.1"/>
    <property type="molecule type" value="Genomic_DNA"/>
</dbReference>
<name>A0A1M7BSA3_9BACT</name>
<keyword evidence="1 3" id="KW-0812">Transmembrane</keyword>
<keyword evidence="1" id="KW-0472">Membrane</keyword>
<keyword evidence="4" id="KW-1185">Reference proteome</keyword>
<dbReference type="InterPro" id="IPR024163">
    <property type="entry name" value="Aerotolerance_reg_N"/>
</dbReference>
<dbReference type="InterPro" id="IPR011933">
    <property type="entry name" value="Double_TM_dom"/>
</dbReference>
<sequence length="443" mass="50468">MLQLLQPIWMLLSAAIIAPVLIHLWNRKPGRILKVGSIQLLKTATVRHARSLRIADWLLLLLRCLFILLLAVLLAHPLWQRTLTREQRGWIILEDGAYPHFKSEIDSLVESGCQLRRFDAAFSHINVKHLPTGDTITASYWQLLRSLETQLPADFPLYVYSGNQQRRFYGPRPELHLDIHWKVYTAFDSTHNWNAYTYTLTGGDNMVITGHSSAHYTYYTKQTESATGNEPLRVCVYTDQYKQDAAALMYALQTVQQYTGIKMTITTTRPANEKYDWVYWLTDSEIPDTPNGKVLKYASGKALQTNATLGTVKIFKYIPAVTSDSVVLFDSYHHPLITYNDNVYTLYTRINREWCTLPDDGVFPVTLLKKLLPVPAAGQHDLRAVDAAQLLAPVHSAPHNTMPANETTDLRQLCWIMIFLVFALERYLALRTPKSTGYGKAGI</sequence>
<dbReference type="PANTHER" id="PTHR37464">
    <property type="entry name" value="BLL2463 PROTEIN"/>
    <property type="match status" value="1"/>
</dbReference>
<proteinExistence type="predicted"/>
<dbReference type="STRING" id="1419482.SAMN05444266_10439"/>
<evidence type="ECO:0000313" key="4">
    <source>
        <dbReference type="Proteomes" id="UP000184420"/>
    </source>
</evidence>
<keyword evidence="1" id="KW-1133">Transmembrane helix</keyword>